<evidence type="ECO:0000313" key="11">
    <source>
        <dbReference type="EMBL" id="SKB88215.1"/>
    </source>
</evidence>
<name>A0A1T5EW76_9FLAO</name>
<accession>A0A1T5EW76</accession>
<proteinExistence type="inferred from homology"/>
<feature type="chain" id="PRO_5012278718" evidence="9">
    <location>
        <begin position="21"/>
        <end position="601"/>
    </location>
</feature>
<dbReference type="InterPro" id="IPR007346">
    <property type="entry name" value="Endonuclease-I"/>
</dbReference>
<evidence type="ECO:0000256" key="4">
    <source>
        <dbReference type="ARBA" id="ARBA00022801"/>
    </source>
</evidence>
<dbReference type="Pfam" id="PF00041">
    <property type="entry name" value="fn3"/>
    <property type="match status" value="1"/>
</dbReference>
<dbReference type="GO" id="GO:0000272">
    <property type="term" value="P:polysaccharide catabolic process"/>
    <property type="evidence" value="ECO:0007669"/>
    <property type="project" value="UniProtKB-KW"/>
</dbReference>
<evidence type="ECO:0000256" key="9">
    <source>
        <dbReference type="SAM" id="SignalP"/>
    </source>
</evidence>
<dbReference type="CDD" id="cd00063">
    <property type="entry name" value="FN3"/>
    <property type="match status" value="1"/>
</dbReference>
<keyword evidence="7" id="KW-0624">Polysaccharide degradation</keyword>
<keyword evidence="12" id="KW-1185">Reference proteome</keyword>
<dbReference type="STRING" id="619805.SAMN05660477_01661"/>
<organism evidence="11 12">
    <name type="scientific">Soonwooa buanensis</name>
    <dbReference type="NCBI Taxonomy" id="619805"/>
    <lineage>
        <taxon>Bacteria</taxon>
        <taxon>Pseudomonadati</taxon>
        <taxon>Bacteroidota</taxon>
        <taxon>Flavobacteriia</taxon>
        <taxon>Flavobacteriales</taxon>
        <taxon>Weeksellaceae</taxon>
        <taxon>Chryseobacterium group</taxon>
        <taxon>Soonwooa</taxon>
    </lineage>
</organism>
<evidence type="ECO:0000256" key="2">
    <source>
        <dbReference type="ARBA" id="ARBA00022722"/>
    </source>
</evidence>
<evidence type="ECO:0000256" key="8">
    <source>
        <dbReference type="SAM" id="MobiDB-lite"/>
    </source>
</evidence>
<keyword evidence="3 9" id="KW-0732">Signal</keyword>
<dbReference type="InterPro" id="IPR013783">
    <property type="entry name" value="Ig-like_fold"/>
</dbReference>
<keyword evidence="6" id="KW-0326">Glycosidase</keyword>
<feature type="signal peptide" evidence="9">
    <location>
        <begin position="1"/>
        <end position="20"/>
    </location>
</feature>
<dbReference type="PROSITE" id="PS50853">
    <property type="entry name" value="FN3"/>
    <property type="match status" value="1"/>
</dbReference>
<feature type="region of interest" description="Disordered" evidence="8">
    <location>
        <begin position="106"/>
        <end position="125"/>
    </location>
</feature>
<feature type="domain" description="Fibronectin type-III" evidence="10">
    <location>
        <begin position="268"/>
        <end position="354"/>
    </location>
</feature>
<dbReference type="Proteomes" id="UP000191112">
    <property type="component" value="Unassembled WGS sequence"/>
</dbReference>
<dbReference type="AlphaFoldDB" id="A0A1T5EW76"/>
<dbReference type="InterPro" id="IPR036116">
    <property type="entry name" value="FN3_sf"/>
</dbReference>
<dbReference type="InterPro" id="IPR044925">
    <property type="entry name" value="His-Me_finger_sf"/>
</dbReference>
<evidence type="ECO:0000259" key="10">
    <source>
        <dbReference type="PROSITE" id="PS50853"/>
    </source>
</evidence>
<evidence type="ECO:0000313" key="12">
    <source>
        <dbReference type="Proteomes" id="UP000191112"/>
    </source>
</evidence>
<dbReference type="EMBL" id="FUYZ01000004">
    <property type="protein sequence ID" value="SKB88215.1"/>
    <property type="molecule type" value="Genomic_DNA"/>
</dbReference>
<keyword evidence="5" id="KW-0119">Carbohydrate metabolism</keyword>
<dbReference type="PANTHER" id="PTHR33607">
    <property type="entry name" value="ENDONUCLEASE-1"/>
    <property type="match status" value="1"/>
</dbReference>
<sequence>MKLKLSFLASIITFVVNAQSAPAYYNQVDFNATGNQMKSQLATTITSTHTTTISYSQLQDLLKVSDVDKDVAGNLLLIYGSQSSGTHQRSRSINGSWNREHVYAKSKGTPNLGTSGPGADGHHLRPADITLNSTRGNLSFDDGMGAMAQKSSRGGWYPGDEWKGDVARILMYMYVRYNDRCKPLNITMGPSTYSSDFPDILLKWNIEDPVSAFEVQRNNIVANKQGNRNPFIDNPYLATVIWGGPNAQNTWPDSFNGGTSTDTQAPTVPTNLAASNVTSTAANLTWTASTDNVGVANYTVFMNNEYVQTASTNSINITGLAPETTYTFYVKAKDAAGNVSAASNTIEVTTTKSNGNGDGDGGNTGTTCGTETFDNIPVPSQPPASAYSLREWSTNGVIYEATNARTDKQIYIDGDTNKAINIKTGGTNAGHLKATGITGGIGSLSLKTYLPFGTDKAGSLSVLVNGQKVGTIDYSTSKKTYTISNINIEGNVELEIIDQNLTYINRVSLDNLSWTCYTKMATDEVKNTDNKIKVYPNPVKNQEIFVEGIKASENVEIYNLNGQKVQNFNQVKNKQKLNLNKLPKGMYILKTSTSSTKFIVE</sequence>
<evidence type="ECO:0000256" key="5">
    <source>
        <dbReference type="ARBA" id="ARBA00023277"/>
    </source>
</evidence>
<protein>
    <submittedName>
        <fullName evidence="11">Por secretion system C-terminal sorting domain-containing protein</fullName>
    </submittedName>
</protein>
<dbReference type="NCBIfam" id="TIGR04183">
    <property type="entry name" value="Por_Secre_tail"/>
    <property type="match status" value="1"/>
</dbReference>
<dbReference type="GO" id="GO:0016798">
    <property type="term" value="F:hydrolase activity, acting on glycosyl bonds"/>
    <property type="evidence" value="ECO:0007669"/>
    <property type="project" value="UniProtKB-KW"/>
</dbReference>
<dbReference type="GO" id="GO:0004518">
    <property type="term" value="F:nuclease activity"/>
    <property type="evidence" value="ECO:0007669"/>
    <property type="project" value="UniProtKB-KW"/>
</dbReference>
<evidence type="ECO:0000256" key="3">
    <source>
        <dbReference type="ARBA" id="ARBA00022729"/>
    </source>
</evidence>
<evidence type="ECO:0000256" key="1">
    <source>
        <dbReference type="ARBA" id="ARBA00006429"/>
    </source>
</evidence>
<keyword evidence="4" id="KW-0378">Hydrolase</keyword>
<dbReference type="RefSeq" id="WP_079666901.1">
    <property type="nucleotide sequence ID" value="NZ_FUYZ01000004.1"/>
</dbReference>
<evidence type="ECO:0000256" key="6">
    <source>
        <dbReference type="ARBA" id="ARBA00023295"/>
    </source>
</evidence>
<dbReference type="OrthoDB" id="5485925at2"/>
<dbReference type="PANTHER" id="PTHR33607:SF2">
    <property type="entry name" value="ENDONUCLEASE-1"/>
    <property type="match status" value="1"/>
</dbReference>
<dbReference type="FunFam" id="2.60.40.10:FF:001114">
    <property type="entry name" value="Chitinase A1"/>
    <property type="match status" value="1"/>
</dbReference>
<dbReference type="SUPFAM" id="SSF54060">
    <property type="entry name" value="His-Me finger endonucleases"/>
    <property type="match status" value="1"/>
</dbReference>
<dbReference type="InterPro" id="IPR026444">
    <property type="entry name" value="Secre_tail"/>
</dbReference>
<keyword evidence="2" id="KW-0540">Nuclease</keyword>
<evidence type="ECO:0000256" key="7">
    <source>
        <dbReference type="ARBA" id="ARBA00023326"/>
    </source>
</evidence>
<dbReference type="SUPFAM" id="SSF49265">
    <property type="entry name" value="Fibronectin type III"/>
    <property type="match status" value="1"/>
</dbReference>
<dbReference type="Pfam" id="PF04231">
    <property type="entry name" value="Endonuclease_1"/>
    <property type="match status" value="1"/>
</dbReference>
<comment type="similarity">
    <text evidence="1">Belongs to the EndA/NucM nuclease family.</text>
</comment>
<dbReference type="Gene3D" id="2.60.40.10">
    <property type="entry name" value="Immunoglobulins"/>
    <property type="match status" value="1"/>
</dbReference>
<dbReference type="InterPro" id="IPR003961">
    <property type="entry name" value="FN3_dom"/>
</dbReference>
<dbReference type="Pfam" id="PF18962">
    <property type="entry name" value="Por_Secre_tail"/>
    <property type="match status" value="1"/>
</dbReference>
<gene>
    <name evidence="11" type="ORF">SAMN05660477_01661</name>
</gene>
<reference evidence="11 12" key="1">
    <citation type="submission" date="2017-02" db="EMBL/GenBank/DDBJ databases">
        <authorList>
            <person name="Peterson S.W."/>
        </authorList>
    </citation>
    <scope>NUCLEOTIDE SEQUENCE [LARGE SCALE GENOMIC DNA]</scope>
    <source>
        <strain evidence="11 12">DSM 22323</strain>
    </source>
</reference>
<dbReference type="SMART" id="SM00060">
    <property type="entry name" value="FN3"/>
    <property type="match status" value="1"/>
</dbReference>